<evidence type="ECO:0000259" key="5">
    <source>
        <dbReference type="PROSITE" id="PS50048"/>
    </source>
</evidence>
<dbReference type="InterPro" id="IPR036864">
    <property type="entry name" value="Zn2-C6_fun-type_DNA-bd_sf"/>
</dbReference>
<evidence type="ECO:0000256" key="2">
    <source>
        <dbReference type="ARBA" id="ARBA00022723"/>
    </source>
</evidence>
<gene>
    <name evidence="6" type="ORF">J7T54_000418</name>
</gene>
<evidence type="ECO:0000313" key="7">
    <source>
        <dbReference type="Proteomes" id="UP001055219"/>
    </source>
</evidence>
<dbReference type="EMBL" id="JAGIXG020000048">
    <property type="protein sequence ID" value="KAI6779320.1"/>
    <property type="molecule type" value="Genomic_DNA"/>
</dbReference>
<dbReference type="Pfam" id="PF00172">
    <property type="entry name" value="Zn_clus"/>
    <property type="match status" value="1"/>
</dbReference>
<comment type="subcellular location">
    <subcellularLocation>
        <location evidence="1">Nucleus</location>
    </subcellularLocation>
</comment>
<accession>A0A9P9XX42</accession>
<dbReference type="PROSITE" id="PS00463">
    <property type="entry name" value="ZN2_CY6_FUNGAL_1"/>
    <property type="match status" value="1"/>
</dbReference>
<dbReference type="Gene3D" id="4.10.240.10">
    <property type="entry name" value="Zn(2)-C6 fungal-type DNA-binding domain"/>
    <property type="match status" value="1"/>
</dbReference>
<sequence>MYPDHGRVHSTRLQAILDDSVGISGTSKATFVPLVEDSPHNLKPSARVRAQCEAETETKTKTEADVCRLPLSHLDVLILLDHTEENAMTPSPLRRRNGRPQACDPCRARKVACDHGQPTCNRCQRRGQTCMYTLSAHSAMPARRSTSTASSSTGNVRLRDRDRDPGAPGKSRPAGYLGLTSYSAVFEETSNSLSYLQGTPRFSVPPPRKDGSRAVPDELSPLTREMCLVVLRYLRDLIDGDVMPRLDPGPRDIWPRIVGVRVLDSLKQTMGHHPSEERLYNLARRLCANTARAMVEEANTTSEEWMAQLTGENLRWESIGLLFTFYELFKGTTDQPLNYHSPYTSVAVKCVGVCIELVHMFADANVLLLHLCFRRNIMESMTVGDAGFACWRAHAESISLLTFMGIHADQPASTPTFMAEMRARLFARIFTVDKVSVSFQGRPCLISGRYVTTPLPRDIPDGAFMGGPEALRLAASQIGDDGWFRGDEIPSVTLGRARLMIAYVKDELMEVALSQREKPPIEVLLDLKRRAQATSDSFPPSLAYSPHDMEDASADTTTIFSSSLARIEHLQNLFLAERLLLKRPDYPQDGGELLEISYNMVLLTVKFWVHKDRFADMSGDYGWLVMNYAAPGGGILCMELLKGSVASSTVSRSAMIQQLSLLVGFLGWVSSDAPNAELCASCRAIIQRVLDHALNHPDAPLTQDDGIGDGRLADDGIFFHFDLLDTYEWLRSDEMAALDDVRV</sequence>
<feature type="region of interest" description="Disordered" evidence="4">
    <location>
        <begin position="138"/>
        <end position="175"/>
    </location>
</feature>
<keyword evidence="3" id="KW-0539">Nucleus</keyword>
<dbReference type="InterPro" id="IPR001138">
    <property type="entry name" value="Zn2Cys6_DnaBD"/>
</dbReference>
<dbReference type="PANTHER" id="PTHR31001">
    <property type="entry name" value="UNCHARACTERIZED TRANSCRIPTIONAL REGULATORY PROTEIN"/>
    <property type="match status" value="1"/>
</dbReference>
<keyword evidence="2" id="KW-0479">Metal-binding</keyword>
<dbReference type="OrthoDB" id="6612291at2759"/>
<dbReference type="RefSeq" id="XP_051360176.1">
    <property type="nucleotide sequence ID" value="XM_051508703.1"/>
</dbReference>
<dbReference type="InterPro" id="IPR050613">
    <property type="entry name" value="Sec_Metabolite_Reg"/>
</dbReference>
<dbReference type="PANTHER" id="PTHR31001:SF40">
    <property type="entry name" value="ZN(II)2CYS6 TRANSCRIPTION FACTOR (EUROFUNG)"/>
    <property type="match status" value="1"/>
</dbReference>
<feature type="compositionally biased region" description="Basic and acidic residues" evidence="4">
    <location>
        <begin position="207"/>
        <end position="216"/>
    </location>
</feature>
<dbReference type="GO" id="GO:0000981">
    <property type="term" value="F:DNA-binding transcription factor activity, RNA polymerase II-specific"/>
    <property type="evidence" value="ECO:0007669"/>
    <property type="project" value="InterPro"/>
</dbReference>
<dbReference type="PROSITE" id="PS50048">
    <property type="entry name" value="ZN2_CY6_FUNGAL_2"/>
    <property type="match status" value="1"/>
</dbReference>
<dbReference type="AlphaFoldDB" id="A0A9P9XX42"/>
<dbReference type="GeneID" id="75826937"/>
<feature type="domain" description="Zn(2)-C6 fungal-type" evidence="5">
    <location>
        <begin position="102"/>
        <end position="132"/>
    </location>
</feature>
<evidence type="ECO:0000256" key="4">
    <source>
        <dbReference type="SAM" id="MobiDB-lite"/>
    </source>
</evidence>
<dbReference type="SMART" id="SM00906">
    <property type="entry name" value="Fungal_trans"/>
    <property type="match status" value="1"/>
</dbReference>
<evidence type="ECO:0000313" key="6">
    <source>
        <dbReference type="EMBL" id="KAI6779320.1"/>
    </source>
</evidence>
<dbReference type="Proteomes" id="UP001055219">
    <property type="component" value="Unassembled WGS sequence"/>
</dbReference>
<dbReference type="Pfam" id="PF04082">
    <property type="entry name" value="Fungal_trans"/>
    <property type="match status" value="1"/>
</dbReference>
<feature type="region of interest" description="Disordered" evidence="4">
    <location>
        <begin position="196"/>
        <end position="216"/>
    </location>
</feature>
<proteinExistence type="predicted"/>
<evidence type="ECO:0000256" key="1">
    <source>
        <dbReference type="ARBA" id="ARBA00004123"/>
    </source>
</evidence>
<dbReference type="CDD" id="cd00067">
    <property type="entry name" value="GAL4"/>
    <property type="match status" value="1"/>
</dbReference>
<keyword evidence="7" id="KW-1185">Reference proteome</keyword>
<dbReference type="CDD" id="cd12148">
    <property type="entry name" value="fungal_TF_MHR"/>
    <property type="match status" value="1"/>
</dbReference>
<feature type="compositionally biased region" description="Low complexity" evidence="4">
    <location>
        <begin position="142"/>
        <end position="153"/>
    </location>
</feature>
<reference evidence="6" key="2">
    <citation type="submission" date="2022-07" db="EMBL/GenBank/DDBJ databases">
        <authorList>
            <person name="Goncalves M.F.M."/>
            <person name="Hilario S."/>
            <person name="Van De Peer Y."/>
            <person name="Esteves A.C."/>
            <person name="Alves A."/>
        </authorList>
    </citation>
    <scope>NUCLEOTIDE SEQUENCE</scope>
    <source>
        <strain evidence="6">MUM 19.33</strain>
    </source>
</reference>
<comment type="caution">
    <text evidence="6">The sequence shown here is derived from an EMBL/GenBank/DDBJ whole genome shotgun (WGS) entry which is preliminary data.</text>
</comment>
<dbReference type="GO" id="GO:0006351">
    <property type="term" value="P:DNA-templated transcription"/>
    <property type="evidence" value="ECO:0007669"/>
    <property type="project" value="InterPro"/>
</dbReference>
<dbReference type="SUPFAM" id="SSF57701">
    <property type="entry name" value="Zn2/Cys6 DNA-binding domain"/>
    <property type="match status" value="1"/>
</dbReference>
<dbReference type="GO" id="GO:0003677">
    <property type="term" value="F:DNA binding"/>
    <property type="evidence" value="ECO:0007669"/>
    <property type="project" value="InterPro"/>
</dbReference>
<dbReference type="GO" id="GO:0008270">
    <property type="term" value="F:zinc ion binding"/>
    <property type="evidence" value="ECO:0007669"/>
    <property type="project" value="InterPro"/>
</dbReference>
<evidence type="ECO:0000256" key="3">
    <source>
        <dbReference type="ARBA" id="ARBA00023242"/>
    </source>
</evidence>
<name>A0A9P9XX42_9HYPO</name>
<organism evidence="6 7">
    <name type="scientific">Emericellopsis cladophorae</name>
    <dbReference type="NCBI Taxonomy" id="2686198"/>
    <lineage>
        <taxon>Eukaryota</taxon>
        <taxon>Fungi</taxon>
        <taxon>Dikarya</taxon>
        <taxon>Ascomycota</taxon>
        <taxon>Pezizomycotina</taxon>
        <taxon>Sordariomycetes</taxon>
        <taxon>Hypocreomycetidae</taxon>
        <taxon>Hypocreales</taxon>
        <taxon>Bionectriaceae</taxon>
        <taxon>Emericellopsis</taxon>
    </lineage>
</organism>
<dbReference type="InterPro" id="IPR007219">
    <property type="entry name" value="XnlR_reg_dom"/>
</dbReference>
<dbReference type="SMART" id="SM00066">
    <property type="entry name" value="GAL4"/>
    <property type="match status" value="1"/>
</dbReference>
<protein>
    <recommendedName>
        <fullName evidence="5">Zn(2)-C6 fungal-type domain-containing protein</fullName>
    </recommendedName>
</protein>
<reference evidence="6" key="1">
    <citation type="journal article" date="2021" name="J Fungi (Basel)">
        <title>Genomic and Metabolomic Analyses of the Marine Fungus Emericellopsis cladophorae: Insights into Saltwater Adaptability Mechanisms and Its Biosynthetic Potential.</title>
        <authorList>
            <person name="Goncalves M.F.M."/>
            <person name="Hilario S."/>
            <person name="Van de Peer Y."/>
            <person name="Esteves A.C."/>
            <person name="Alves A."/>
        </authorList>
    </citation>
    <scope>NUCLEOTIDE SEQUENCE</scope>
    <source>
        <strain evidence="6">MUM 19.33</strain>
    </source>
</reference>
<dbReference type="GO" id="GO:0005634">
    <property type="term" value="C:nucleus"/>
    <property type="evidence" value="ECO:0007669"/>
    <property type="project" value="UniProtKB-SubCell"/>
</dbReference>